<dbReference type="InterPro" id="IPR005828">
    <property type="entry name" value="MFS_sugar_transport-like"/>
</dbReference>
<feature type="transmembrane region" description="Helical" evidence="8">
    <location>
        <begin position="302"/>
        <end position="322"/>
    </location>
</feature>
<dbReference type="SUPFAM" id="SSF103473">
    <property type="entry name" value="MFS general substrate transporter"/>
    <property type="match status" value="1"/>
</dbReference>
<dbReference type="InterPro" id="IPR020846">
    <property type="entry name" value="MFS_dom"/>
</dbReference>
<dbReference type="OrthoDB" id="4142200at2759"/>
<keyword evidence="2" id="KW-0813">Transport</keyword>
<dbReference type="Proteomes" id="UP000494256">
    <property type="component" value="Unassembled WGS sequence"/>
</dbReference>
<evidence type="ECO:0000256" key="8">
    <source>
        <dbReference type="SAM" id="Phobius"/>
    </source>
</evidence>
<dbReference type="GO" id="GO:0022857">
    <property type="term" value="F:transmembrane transporter activity"/>
    <property type="evidence" value="ECO:0007669"/>
    <property type="project" value="InterPro"/>
</dbReference>
<evidence type="ECO:0000313" key="13">
    <source>
        <dbReference type="Proteomes" id="UP000494256"/>
    </source>
</evidence>
<evidence type="ECO:0000259" key="9">
    <source>
        <dbReference type="PROSITE" id="PS50850"/>
    </source>
</evidence>
<evidence type="ECO:0000256" key="1">
    <source>
        <dbReference type="ARBA" id="ARBA00004651"/>
    </source>
</evidence>
<feature type="transmembrane region" description="Helical" evidence="8">
    <location>
        <begin position="264"/>
        <end position="290"/>
    </location>
</feature>
<dbReference type="PANTHER" id="PTHR48021:SF68">
    <property type="entry name" value="MAJOR FACILITATOR SUPERFAMILY (MFS) PROFILE DOMAIN-CONTAINING PROTEIN"/>
    <property type="match status" value="1"/>
</dbReference>
<dbReference type="PROSITE" id="PS00217">
    <property type="entry name" value="SUGAR_TRANSPORT_2"/>
    <property type="match status" value="1"/>
</dbReference>
<evidence type="ECO:0000313" key="11">
    <source>
        <dbReference type="EMBL" id="CAB3258748.1"/>
    </source>
</evidence>
<evidence type="ECO:0000256" key="2">
    <source>
        <dbReference type="ARBA" id="ARBA00022448"/>
    </source>
</evidence>
<evidence type="ECO:0000256" key="7">
    <source>
        <dbReference type="ARBA" id="ARBA00023136"/>
    </source>
</evidence>
<evidence type="ECO:0000256" key="5">
    <source>
        <dbReference type="ARBA" id="ARBA00022692"/>
    </source>
</evidence>
<dbReference type="Pfam" id="PF00083">
    <property type="entry name" value="Sugar_tr"/>
    <property type="match status" value="1"/>
</dbReference>
<dbReference type="EMBL" id="CADEBD010000665">
    <property type="protein sequence ID" value="CAB3258748.1"/>
    <property type="molecule type" value="Genomic_DNA"/>
</dbReference>
<keyword evidence="6 8" id="KW-1133">Transmembrane helix</keyword>
<gene>
    <name evidence="10" type="ORF">APLA_LOCUS14743</name>
    <name evidence="11" type="ORF">APLA_LOCUS16368</name>
</gene>
<dbReference type="AlphaFoldDB" id="A0A8S1B144"/>
<feature type="transmembrane region" description="Helical" evidence="8">
    <location>
        <begin position="50"/>
        <end position="74"/>
    </location>
</feature>
<evidence type="ECO:0000256" key="6">
    <source>
        <dbReference type="ARBA" id="ARBA00022989"/>
    </source>
</evidence>
<dbReference type="PANTHER" id="PTHR48021">
    <property type="match status" value="1"/>
</dbReference>
<feature type="transmembrane region" description="Helical" evidence="8">
    <location>
        <begin position="363"/>
        <end position="387"/>
    </location>
</feature>
<feature type="transmembrane region" description="Helical" evidence="8">
    <location>
        <begin position="12"/>
        <end position="38"/>
    </location>
</feature>
<keyword evidence="3" id="KW-1003">Cell membrane</keyword>
<keyword evidence="12" id="KW-1185">Reference proteome</keyword>
<keyword evidence="7 8" id="KW-0472">Membrane</keyword>
<sequence>MDKNRKSWITPFLKQCFVTASVGSNIVGHGSVIGYTAILLPQLNMPGSQFTLDLVSASWIASILGITQLIGSFITPPIMERYGRKVAHFFVIVPSLVGWFIITMATNFEVMLTARILQGLSLGMLSPLRSVLIGEYTSPKNRGAFLTTVSLSQSFGIFFVHLVGSFLSWQNTALICAFFPFTSLVMTIYSPESPSFLVAKGRHEECRQVFRWLRGDEEDDELEEMINGRIMFEKGKILQNYNRKRNRLREIMSTIQKKEFHKPIILMLHANVLVNFAGGTTMSSYSTFIIEAVMGPEVNAHFWMVFLGAQRLVSNALAVLAINKFKRRTMMIATGGLSIFMQFSLAAYVYLKQQGSLPYDSLWVPALLINLKYFAVAIGMLPLPNVISGEVFPLEYRSIGGTISLGSFSATCFLVLKTFTASVESIGMHGVYMVYGAVITYCMIIIWILLPETKGKTLQQIEDEFRGHPLAPAELEARLSLQSDPIVMYKRKMSERKHSVPII</sequence>
<dbReference type="EMBL" id="CADEBC010000570">
    <property type="protein sequence ID" value="CAB3255161.1"/>
    <property type="molecule type" value="Genomic_DNA"/>
</dbReference>
<evidence type="ECO:0000256" key="3">
    <source>
        <dbReference type="ARBA" id="ARBA00022475"/>
    </source>
</evidence>
<comment type="caution">
    <text evidence="10">The sequence shown here is derived from an EMBL/GenBank/DDBJ whole genome shotgun (WGS) entry which is preliminary data.</text>
</comment>
<proteinExistence type="predicted"/>
<feature type="transmembrane region" description="Helical" evidence="8">
    <location>
        <begin position="329"/>
        <end position="351"/>
    </location>
</feature>
<feature type="transmembrane region" description="Helical" evidence="8">
    <location>
        <begin position="86"/>
        <end position="106"/>
    </location>
</feature>
<dbReference type="Gene3D" id="1.20.1250.20">
    <property type="entry name" value="MFS general substrate transporter like domains"/>
    <property type="match status" value="1"/>
</dbReference>
<feature type="transmembrane region" description="Helical" evidence="8">
    <location>
        <begin position="399"/>
        <end position="419"/>
    </location>
</feature>
<name>A0A8S1B144_ARCPL</name>
<evidence type="ECO:0000313" key="12">
    <source>
        <dbReference type="Proteomes" id="UP000494106"/>
    </source>
</evidence>
<dbReference type="PROSITE" id="PS50850">
    <property type="entry name" value="MFS"/>
    <property type="match status" value="1"/>
</dbReference>
<reference evidence="12 13" key="1">
    <citation type="submission" date="2020-04" db="EMBL/GenBank/DDBJ databases">
        <authorList>
            <person name="Wallbank WR R."/>
            <person name="Pardo Diaz C."/>
            <person name="Kozak K."/>
            <person name="Martin S."/>
            <person name="Jiggins C."/>
            <person name="Moest M."/>
            <person name="Warren A I."/>
            <person name="Byers J.R.P. K."/>
            <person name="Montejo-Kovacevich G."/>
            <person name="Yen C E."/>
        </authorList>
    </citation>
    <scope>NUCLEOTIDE SEQUENCE [LARGE SCALE GENOMIC DNA]</scope>
</reference>
<feature type="domain" description="Major facilitator superfamily (MFS) profile" evidence="9">
    <location>
        <begin position="16"/>
        <end position="454"/>
    </location>
</feature>
<keyword evidence="4" id="KW-0762">Sugar transport</keyword>
<dbReference type="InterPro" id="IPR036259">
    <property type="entry name" value="MFS_trans_sf"/>
</dbReference>
<dbReference type="InterPro" id="IPR005829">
    <property type="entry name" value="Sugar_transporter_CS"/>
</dbReference>
<feature type="transmembrane region" description="Helical" evidence="8">
    <location>
        <begin position="431"/>
        <end position="450"/>
    </location>
</feature>
<evidence type="ECO:0000313" key="10">
    <source>
        <dbReference type="EMBL" id="CAB3255161.1"/>
    </source>
</evidence>
<dbReference type="Proteomes" id="UP000494106">
    <property type="component" value="Unassembled WGS sequence"/>
</dbReference>
<dbReference type="FunFam" id="1.20.1250.20:FF:000218">
    <property type="entry name" value="facilitated trehalose transporter Tret1"/>
    <property type="match status" value="1"/>
</dbReference>
<dbReference type="GO" id="GO:0005886">
    <property type="term" value="C:plasma membrane"/>
    <property type="evidence" value="ECO:0007669"/>
    <property type="project" value="UniProtKB-SubCell"/>
</dbReference>
<accession>A0A8S1B144</accession>
<comment type="subcellular location">
    <subcellularLocation>
        <location evidence="1">Cell membrane</location>
        <topology evidence="1">Multi-pass membrane protein</topology>
    </subcellularLocation>
</comment>
<keyword evidence="5 8" id="KW-0812">Transmembrane</keyword>
<dbReference type="InterPro" id="IPR050549">
    <property type="entry name" value="MFS_Trehalose_Transporter"/>
</dbReference>
<protein>
    <recommendedName>
        <fullName evidence="9">Major facilitator superfamily (MFS) profile domain-containing protein</fullName>
    </recommendedName>
</protein>
<organism evidence="10 12">
    <name type="scientific">Arctia plantaginis</name>
    <name type="common">Wood tiger moth</name>
    <name type="synonym">Phalaena plantaginis</name>
    <dbReference type="NCBI Taxonomy" id="874455"/>
    <lineage>
        <taxon>Eukaryota</taxon>
        <taxon>Metazoa</taxon>
        <taxon>Ecdysozoa</taxon>
        <taxon>Arthropoda</taxon>
        <taxon>Hexapoda</taxon>
        <taxon>Insecta</taxon>
        <taxon>Pterygota</taxon>
        <taxon>Neoptera</taxon>
        <taxon>Endopterygota</taxon>
        <taxon>Lepidoptera</taxon>
        <taxon>Glossata</taxon>
        <taxon>Ditrysia</taxon>
        <taxon>Noctuoidea</taxon>
        <taxon>Erebidae</taxon>
        <taxon>Arctiinae</taxon>
        <taxon>Arctia</taxon>
    </lineage>
</organism>
<evidence type="ECO:0000256" key="4">
    <source>
        <dbReference type="ARBA" id="ARBA00022597"/>
    </source>
</evidence>